<protein>
    <recommendedName>
        <fullName evidence="12">Sensory histidine kinase/phosphatase NtrB</fullName>
        <ecNumber evidence="2">2.7.13.3</ecNumber>
    </recommendedName>
    <alternativeName>
        <fullName evidence="13">Nitrogen regulation protein NR(II)</fullName>
    </alternativeName>
    <alternativeName>
        <fullName evidence="14">Nitrogen regulator II</fullName>
    </alternativeName>
</protein>
<dbReference type="Pfam" id="PF02518">
    <property type="entry name" value="HATPase_c"/>
    <property type="match status" value="1"/>
</dbReference>
<reference evidence="16 17" key="1">
    <citation type="submission" date="2021-04" db="EMBL/GenBank/DDBJ databases">
        <authorList>
            <person name="Pira H."/>
            <person name="Risdian C."/>
            <person name="Wink J."/>
        </authorList>
    </citation>
    <scope>NUCLEOTIDE SEQUENCE [LARGE SCALE GENOMIC DNA]</scope>
    <source>
        <strain evidence="16 17">WH53</strain>
    </source>
</reference>
<dbReference type="PRINTS" id="PR00344">
    <property type="entry name" value="BCTRLSENSOR"/>
</dbReference>
<dbReference type="InterPro" id="IPR004358">
    <property type="entry name" value="Sig_transdc_His_kin-like_C"/>
</dbReference>
<evidence type="ECO:0000256" key="14">
    <source>
        <dbReference type="ARBA" id="ARBA00043094"/>
    </source>
</evidence>
<dbReference type="InterPro" id="IPR013767">
    <property type="entry name" value="PAS_fold"/>
</dbReference>
<dbReference type="CDD" id="cd00082">
    <property type="entry name" value="HisKA"/>
    <property type="match status" value="1"/>
</dbReference>
<keyword evidence="8" id="KW-0067">ATP-binding</keyword>
<feature type="domain" description="Histidine kinase" evidence="15">
    <location>
        <begin position="143"/>
        <end position="360"/>
    </location>
</feature>
<evidence type="ECO:0000256" key="1">
    <source>
        <dbReference type="ARBA" id="ARBA00000085"/>
    </source>
</evidence>
<dbReference type="InterPro" id="IPR003661">
    <property type="entry name" value="HisK_dim/P_dom"/>
</dbReference>
<evidence type="ECO:0000256" key="9">
    <source>
        <dbReference type="ARBA" id="ARBA00023012"/>
    </source>
</evidence>
<dbReference type="SUPFAM" id="SSF55785">
    <property type="entry name" value="PYP-like sensor domain (PAS domain)"/>
    <property type="match status" value="1"/>
</dbReference>
<dbReference type="RefSeq" id="WP_215817775.1">
    <property type="nucleotide sequence ID" value="NZ_JAGSOY010000001.1"/>
</dbReference>
<dbReference type="InterPro" id="IPR000014">
    <property type="entry name" value="PAS"/>
</dbReference>
<evidence type="ECO:0000256" key="13">
    <source>
        <dbReference type="ARBA" id="ARBA00042313"/>
    </source>
</evidence>
<dbReference type="EC" id="2.7.13.3" evidence="2"/>
<name>A0ABS5Z6D4_9GAMM</name>
<dbReference type="Proteomes" id="UP000690515">
    <property type="component" value="Unassembled WGS sequence"/>
</dbReference>
<dbReference type="InterPro" id="IPR005467">
    <property type="entry name" value="His_kinase_dom"/>
</dbReference>
<dbReference type="Gene3D" id="1.10.287.130">
    <property type="match status" value="1"/>
</dbReference>
<keyword evidence="6" id="KW-0418">Kinase</keyword>
<gene>
    <name evidence="16" type="primary">glnL</name>
    <name evidence="16" type="ORF">KCG35_00910</name>
</gene>
<dbReference type="SUPFAM" id="SSF55874">
    <property type="entry name" value="ATPase domain of HSP90 chaperone/DNA topoisomerase II/histidine kinase"/>
    <property type="match status" value="1"/>
</dbReference>
<keyword evidence="3" id="KW-0597">Phosphoprotein</keyword>
<keyword evidence="7" id="KW-0378">Hydrolase</keyword>
<dbReference type="CDD" id="cd00130">
    <property type="entry name" value="PAS"/>
    <property type="match status" value="1"/>
</dbReference>
<dbReference type="Pfam" id="PF00512">
    <property type="entry name" value="HisKA"/>
    <property type="match status" value="1"/>
</dbReference>
<evidence type="ECO:0000313" key="16">
    <source>
        <dbReference type="EMBL" id="MBU2709611.1"/>
    </source>
</evidence>
<comment type="caution">
    <text evidence="16">The sequence shown here is derived from an EMBL/GenBank/DDBJ whole genome shotgun (WGS) entry which is preliminary data.</text>
</comment>
<evidence type="ECO:0000259" key="15">
    <source>
        <dbReference type="PROSITE" id="PS50109"/>
    </source>
</evidence>
<dbReference type="Gene3D" id="3.30.450.20">
    <property type="entry name" value="PAS domain"/>
    <property type="match status" value="1"/>
</dbReference>
<dbReference type="SMART" id="SM00091">
    <property type="entry name" value="PAS"/>
    <property type="match status" value="1"/>
</dbReference>
<sequence length="369" mass="40940">MQQITLDNLTILNNLTTAVVVIDQQLQLSYINHAAEILLAVSGQRIQHKALEDLFRNPDEFQANLLHTANSGHPLTKREASLTLFNGQQLILDYTITPLNEHDAFANSCTLLVELFPKDRLLRISKEESILAKQESSKLLIRGLAHEIKNPLGGIRGAAQLLSRELPSSDLQEYIHVIIEEADRLRNLVDRMLGPMRPPQMNPINIHIVLEHVCNLITAEASGCIDVIRDYDPSIPELPGDAQQLIQAVLNIMHNALQALAASQQTLPRTITVRSRIVRQFTIASTCHRLVCQIDINDNGPGIPTHLIDTIFYPMVSGKAEGTGLGLSIAQAIISQHKGLIRCSSEPGNTTFTIYLPFEHHQGSAHEHK</sequence>
<dbReference type="SMART" id="SM00388">
    <property type="entry name" value="HisKA"/>
    <property type="match status" value="1"/>
</dbReference>
<evidence type="ECO:0000313" key="17">
    <source>
        <dbReference type="Proteomes" id="UP000690515"/>
    </source>
</evidence>
<evidence type="ECO:0000256" key="10">
    <source>
        <dbReference type="ARBA" id="ARBA00023231"/>
    </source>
</evidence>
<dbReference type="PANTHER" id="PTHR43065:SF16">
    <property type="entry name" value="SENSORY HISTIDINE KINASE_PHOSPHATASE NTRB"/>
    <property type="match status" value="1"/>
</dbReference>
<dbReference type="InterPro" id="IPR003594">
    <property type="entry name" value="HATPase_dom"/>
</dbReference>
<dbReference type="PROSITE" id="PS50109">
    <property type="entry name" value="HIS_KIN"/>
    <property type="match status" value="1"/>
</dbReference>
<dbReference type="Gene3D" id="3.30.565.10">
    <property type="entry name" value="Histidine kinase-like ATPase, C-terminal domain"/>
    <property type="match status" value="1"/>
</dbReference>
<evidence type="ECO:0000256" key="5">
    <source>
        <dbReference type="ARBA" id="ARBA00022741"/>
    </source>
</evidence>
<dbReference type="SUPFAM" id="SSF47384">
    <property type="entry name" value="Homodimeric domain of signal transducing histidine kinase"/>
    <property type="match status" value="1"/>
</dbReference>
<dbReference type="InterPro" id="IPR035965">
    <property type="entry name" value="PAS-like_dom_sf"/>
</dbReference>
<dbReference type="PANTHER" id="PTHR43065">
    <property type="entry name" value="SENSOR HISTIDINE KINASE"/>
    <property type="match status" value="1"/>
</dbReference>
<organism evidence="16 17">
    <name type="scientific">Zooshikella harenae</name>
    <dbReference type="NCBI Taxonomy" id="2827238"/>
    <lineage>
        <taxon>Bacteria</taxon>
        <taxon>Pseudomonadati</taxon>
        <taxon>Pseudomonadota</taxon>
        <taxon>Gammaproteobacteria</taxon>
        <taxon>Oceanospirillales</taxon>
        <taxon>Zooshikellaceae</taxon>
        <taxon>Zooshikella</taxon>
    </lineage>
</organism>
<evidence type="ECO:0000256" key="6">
    <source>
        <dbReference type="ARBA" id="ARBA00022777"/>
    </source>
</evidence>
<proteinExistence type="predicted"/>
<comment type="catalytic activity">
    <reaction evidence="1">
        <text>ATP + protein L-histidine = ADP + protein N-phospho-L-histidine.</text>
        <dbReference type="EC" id="2.7.13.3"/>
    </reaction>
</comment>
<keyword evidence="4" id="KW-0808">Transferase</keyword>
<evidence type="ECO:0000256" key="2">
    <source>
        <dbReference type="ARBA" id="ARBA00012438"/>
    </source>
</evidence>
<keyword evidence="5" id="KW-0547">Nucleotide-binding</keyword>
<dbReference type="NCBIfam" id="NF008293">
    <property type="entry name" value="PRK11073.1"/>
    <property type="match status" value="1"/>
</dbReference>
<dbReference type="InterPro" id="IPR036097">
    <property type="entry name" value="HisK_dim/P_sf"/>
</dbReference>
<dbReference type="EMBL" id="JAGSOY010000001">
    <property type="protein sequence ID" value="MBU2709611.1"/>
    <property type="molecule type" value="Genomic_DNA"/>
</dbReference>
<keyword evidence="9" id="KW-0902">Two-component regulatory system</keyword>
<evidence type="ECO:0000256" key="4">
    <source>
        <dbReference type="ARBA" id="ARBA00022679"/>
    </source>
</evidence>
<evidence type="ECO:0000256" key="8">
    <source>
        <dbReference type="ARBA" id="ARBA00022840"/>
    </source>
</evidence>
<evidence type="ECO:0000256" key="3">
    <source>
        <dbReference type="ARBA" id="ARBA00022553"/>
    </source>
</evidence>
<keyword evidence="17" id="KW-1185">Reference proteome</keyword>
<dbReference type="InterPro" id="IPR036890">
    <property type="entry name" value="HATPase_C_sf"/>
</dbReference>
<comment type="function">
    <text evidence="11">Member of the two-component regulatory system NtrB/NtrC, which controls expression of the nitrogen-regulated (ntr) genes in response to nitrogen limitation. Under conditions of nitrogen limitation, NtrB autophosphorylates and transfers the phosphoryl group to NtrC. In the presence of nitrogen, acts as a phosphatase that dephosphorylates and inactivates NtrC.</text>
</comment>
<evidence type="ECO:0000256" key="7">
    <source>
        <dbReference type="ARBA" id="ARBA00022801"/>
    </source>
</evidence>
<dbReference type="SMART" id="SM00387">
    <property type="entry name" value="HATPase_c"/>
    <property type="match status" value="1"/>
</dbReference>
<evidence type="ECO:0000256" key="11">
    <source>
        <dbReference type="ARBA" id="ARBA00037696"/>
    </source>
</evidence>
<accession>A0ABS5Z6D4</accession>
<dbReference type="Pfam" id="PF00989">
    <property type="entry name" value="PAS"/>
    <property type="match status" value="1"/>
</dbReference>
<keyword evidence="10" id="KW-0535">Nitrogen fixation</keyword>
<evidence type="ECO:0000256" key="12">
    <source>
        <dbReference type="ARBA" id="ARBA00039567"/>
    </source>
</evidence>